<reference evidence="2 3" key="1">
    <citation type="submission" date="2020-05" db="EMBL/GenBank/DDBJ databases">
        <authorList>
            <person name="Campoy J."/>
            <person name="Schneeberger K."/>
            <person name="Spophaly S."/>
        </authorList>
    </citation>
    <scope>NUCLEOTIDE SEQUENCE [LARGE SCALE GENOMIC DNA]</scope>
    <source>
        <strain evidence="2">PruArmRojPasFocal</strain>
    </source>
</reference>
<dbReference type="PANTHER" id="PTHR44586:SF25">
    <property type="entry name" value="(WILD MALAYSIAN BANANA) HYPOTHETICAL PROTEIN"/>
    <property type="match status" value="1"/>
</dbReference>
<accession>A0A6J5TJ69</accession>
<dbReference type="EMBL" id="CAEKDK010000001">
    <property type="protein sequence ID" value="CAB4263990.1"/>
    <property type="molecule type" value="Genomic_DNA"/>
</dbReference>
<sequence length="123" mass="14339">MAMACTTERSSSTTPTPTPNKWTDELPAELLELIVKKLAWNFVDLIRFKAVCSSWNRAARSYTSAPYHTQLPPQYPWLKLFTQRDEQKYPWPSHDHHSRCFFSLADNNVYKMGWDASQGLWLS</sequence>
<dbReference type="InterPro" id="IPR036047">
    <property type="entry name" value="F-box-like_dom_sf"/>
</dbReference>
<evidence type="ECO:0008006" key="4">
    <source>
        <dbReference type="Google" id="ProtNLM"/>
    </source>
</evidence>
<feature type="compositionally biased region" description="Low complexity" evidence="1">
    <location>
        <begin position="1"/>
        <end position="15"/>
    </location>
</feature>
<evidence type="ECO:0000313" key="3">
    <source>
        <dbReference type="Proteomes" id="UP000507222"/>
    </source>
</evidence>
<dbReference type="Gene3D" id="1.20.1280.50">
    <property type="match status" value="1"/>
</dbReference>
<feature type="region of interest" description="Disordered" evidence="1">
    <location>
        <begin position="1"/>
        <end position="22"/>
    </location>
</feature>
<organism evidence="2 3">
    <name type="scientific">Prunus armeniaca</name>
    <name type="common">Apricot</name>
    <name type="synonym">Armeniaca vulgaris</name>
    <dbReference type="NCBI Taxonomy" id="36596"/>
    <lineage>
        <taxon>Eukaryota</taxon>
        <taxon>Viridiplantae</taxon>
        <taxon>Streptophyta</taxon>
        <taxon>Embryophyta</taxon>
        <taxon>Tracheophyta</taxon>
        <taxon>Spermatophyta</taxon>
        <taxon>Magnoliopsida</taxon>
        <taxon>eudicotyledons</taxon>
        <taxon>Gunneridae</taxon>
        <taxon>Pentapetalae</taxon>
        <taxon>rosids</taxon>
        <taxon>fabids</taxon>
        <taxon>Rosales</taxon>
        <taxon>Rosaceae</taxon>
        <taxon>Amygdaloideae</taxon>
        <taxon>Amygdaleae</taxon>
        <taxon>Prunus</taxon>
    </lineage>
</organism>
<evidence type="ECO:0000256" key="1">
    <source>
        <dbReference type="SAM" id="MobiDB-lite"/>
    </source>
</evidence>
<dbReference type="Proteomes" id="UP000507222">
    <property type="component" value="Unassembled WGS sequence"/>
</dbReference>
<evidence type="ECO:0000313" key="2">
    <source>
        <dbReference type="EMBL" id="CAB4263990.1"/>
    </source>
</evidence>
<gene>
    <name evidence="2" type="ORF">CURHAP_LOCUS5471</name>
</gene>
<dbReference type="PANTHER" id="PTHR44586">
    <property type="entry name" value="F-BOX DOMAIN CONTAINING PROTEIN, EXPRESSED"/>
    <property type="match status" value="1"/>
</dbReference>
<dbReference type="SUPFAM" id="SSF81383">
    <property type="entry name" value="F-box domain"/>
    <property type="match status" value="1"/>
</dbReference>
<protein>
    <recommendedName>
        <fullName evidence="4">F-box domain-containing protein</fullName>
    </recommendedName>
</protein>
<proteinExistence type="predicted"/>
<name>A0A6J5TJ69_PRUAR</name>
<dbReference type="AlphaFoldDB" id="A0A6J5TJ69"/>